<dbReference type="EMBL" id="JBHUMY010000006">
    <property type="protein sequence ID" value="MFD2659762.1"/>
    <property type="molecule type" value="Genomic_DNA"/>
</dbReference>
<evidence type="ECO:0000313" key="2">
    <source>
        <dbReference type="Proteomes" id="UP001597493"/>
    </source>
</evidence>
<keyword evidence="2" id="KW-1185">Reference proteome</keyword>
<evidence type="ECO:0008006" key="3">
    <source>
        <dbReference type="Google" id="ProtNLM"/>
    </source>
</evidence>
<sequence length="204" mass="22458">MYLLACSYTNGAVNALQIASILEVTYKTAWSMLRKIRTAVSAYDRQSPLQGNIIAACIQYGFLSGLTNRPQPQVSPVSVCIGQASSSGGYIKIKMIPKEHLLSNRMLPSAKDWIAGQHAAGKANRLHVITQPVYAIEDMKVIRELASSARAWLNAAYHGLGKKYLQSYFDMFCFVYNTKRRSLSAVMQKLASLCVQSAACVIKS</sequence>
<dbReference type="RefSeq" id="WP_379271072.1">
    <property type="nucleotide sequence ID" value="NZ_JBHUGT010000023.1"/>
</dbReference>
<accession>A0ABW5QTU3</accession>
<protein>
    <recommendedName>
        <fullName evidence="3">ISXO2-like transposase domain-containing protein</fullName>
    </recommendedName>
</protein>
<name>A0ABW5QTU3_9BACL</name>
<proteinExistence type="predicted"/>
<gene>
    <name evidence="1" type="ORF">ACFSW5_05705</name>
</gene>
<dbReference type="Proteomes" id="UP001597493">
    <property type="component" value="Unassembled WGS sequence"/>
</dbReference>
<comment type="caution">
    <text evidence="1">The sequence shown here is derived from an EMBL/GenBank/DDBJ whole genome shotgun (WGS) entry which is preliminary data.</text>
</comment>
<evidence type="ECO:0000313" key="1">
    <source>
        <dbReference type="EMBL" id="MFD2659762.1"/>
    </source>
</evidence>
<organism evidence="1 2">
    <name type="scientific">Paenibacillus thailandensis</name>
    <dbReference type="NCBI Taxonomy" id="393250"/>
    <lineage>
        <taxon>Bacteria</taxon>
        <taxon>Bacillati</taxon>
        <taxon>Bacillota</taxon>
        <taxon>Bacilli</taxon>
        <taxon>Bacillales</taxon>
        <taxon>Paenibacillaceae</taxon>
        <taxon>Paenibacillus</taxon>
    </lineage>
</organism>
<reference evidence="2" key="1">
    <citation type="journal article" date="2019" name="Int. J. Syst. Evol. Microbiol.">
        <title>The Global Catalogue of Microorganisms (GCM) 10K type strain sequencing project: providing services to taxonomists for standard genome sequencing and annotation.</title>
        <authorList>
            <consortium name="The Broad Institute Genomics Platform"/>
            <consortium name="The Broad Institute Genome Sequencing Center for Infectious Disease"/>
            <person name="Wu L."/>
            <person name="Ma J."/>
        </authorList>
    </citation>
    <scope>NUCLEOTIDE SEQUENCE [LARGE SCALE GENOMIC DNA]</scope>
    <source>
        <strain evidence="2">TISTR 1827</strain>
    </source>
</reference>